<keyword evidence="6 8" id="KW-0694">RNA-binding</keyword>
<dbReference type="GO" id="GO:0003723">
    <property type="term" value="F:RNA binding"/>
    <property type="evidence" value="ECO:0007669"/>
    <property type="project" value="UniProtKB-UniRule"/>
</dbReference>
<dbReference type="OrthoDB" id="9814755at2"/>
<dbReference type="HAMAP" id="MF_00607">
    <property type="entry name" value="16SrRNA_methyltr_A"/>
    <property type="match status" value="1"/>
</dbReference>
<dbReference type="NCBIfam" id="TIGR00755">
    <property type="entry name" value="ksgA"/>
    <property type="match status" value="1"/>
</dbReference>
<comment type="function">
    <text evidence="8">Specifically dimethylates two adjacent adenosines (A1518 and A1519) in the loop of a conserved hairpin near the 3'-end of 16S rRNA in the 30S particle. May play a critical role in biogenesis of 30S subunits.</text>
</comment>
<comment type="caution">
    <text evidence="11">The sequence shown here is derived from an EMBL/GenBank/DDBJ whole genome shotgun (WGS) entry which is preliminary data.</text>
</comment>
<feature type="binding site" evidence="8 9">
    <location>
        <position position="35"/>
    </location>
    <ligand>
        <name>S-adenosyl-L-methionine</name>
        <dbReference type="ChEBI" id="CHEBI:59789"/>
    </ligand>
</feature>
<evidence type="ECO:0000256" key="3">
    <source>
        <dbReference type="ARBA" id="ARBA00022603"/>
    </source>
</evidence>
<feature type="binding site" evidence="8 9">
    <location>
        <position position="131"/>
    </location>
    <ligand>
        <name>S-adenosyl-L-methionine</name>
        <dbReference type="ChEBI" id="CHEBI:59789"/>
    </ligand>
</feature>
<feature type="domain" description="Ribosomal RNA adenine methylase transferase N-terminal" evidence="10">
    <location>
        <begin position="40"/>
        <end position="216"/>
    </location>
</feature>
<dbReference type="SMART" id="SM00650">
    <property type="entry name" value="rADc"/>
    <property type="match status" value="1"/>
</dbReference>
<feature type="binding site" evidence="8 9">
    <location>
        <position position="33"/>
    </location>
    <ligand>
        <name>S-adenosyl-L-methionine</name>
        <dbReference type="ChEBI" id="CHEBI:59789"/>
    </ligand>
</feature>
<comment type="catalytic activity">
    <reaction evidence="8">
        <text>adenosine(1518)/adenosine(1519) in 16S rRNA + 4 S-adenosyl-L-methionine = N(6)-dimethyladenosine(1518)/N(6)-dimethyladenosine(1519) in 16S rRNA + 4 S-adenosyl-L-homocysteine + 4 H(+)</text>
        <dbReference type="Rhea" id="RHEA:19609"/>
        <dbReference type="Rhea" id="RHEA-COMP:10232"/>
        <dbReference type="Rhea" id="RHEA-COMP:10233"/>
        <dbReference type="ChEBI" id="CHEBI:15378"/>
        <dbReference type="ChEBI" id="CHEBI:57856"/>
        <dbReference type="ChEBI" id="CHEBI:59789"/>
        <dbReference type="ChEBI" id="CHEBI:74411"/>
        <dbReference type="ChEBI" id="CHEBI:74493"/>
        <dbReference type="EC" id="2.1.1.182"/>
    </reaction>
</comment>
<feature type="binding site" evidence="8 9">
    <location>
        <position position="60"/>
    </location>
    <ligand>
        <name>S-adenosyl-L-methionine</name>
        <dbReference type="ChEBI" id="CHEBI:59789"/>
    </ligand>
</feature>
<keyword evidence="5 8" id="KW-0949">S-adenosyl-L-methionine</keyword>
<comment type="catalytic activity">
    <reaction evidence="7">
        <text>adenosine(2085) in 23S rRNA + 2 S-adenosyl-L-methionine = N(6)-dimethyladenosine(2085) in 23S rRNA + 2 S-adenosyl-L-homocysteine + 2 H(+)</text>
        <dbReference type="Rhea" id="RHEA:42784"/>
        <dbReference type="Rhea" id="RHEA-COMP:10237"/>
        <dbReference type="Rhea" id="RHEA-COMP:10238"/>
        <dbReference type="ChEBI" id="CHEBI:15378"/>
        <dbReference type="ChEBI" id="CHEBI:57856"/>
        <dbReference type="ChEBI" id="CHEBI:59789"/>
        <dbReference type="ChEBI" id="CHEBI:74411"/>
        <dbReference type="ChEBI" id="CHEBI:74493"/>
        <dbReference type="EC" id="2.1.1.184"/>
    </reaction>
</comment>
<dbReference type="Gene3D" id="3.40.50.150">
    <property type="entry name" value="Vaccinia Virus protein VP39"/>
    <property type="match status" value="1"/>
</dbReference>
<dbReference type="GO" id="GO:0052910">
    <property type="term" value="F:23S rRNA (adenine(2085)-N(6))-dimethyltransferase activity"/>
    <property type="evidence" value="ECO:0007669"/>
    <property type="project" value="UniProtKB-EC"/>
</dbReference>
<dbReference type="InterPro" id="IPR020598">
    <property type="entry name" value="rRNA_Ade_methylase_Trfase_N"/>
</dbReference>
<dbReference type="InterPro" id="IPR023165">
    <property type="entry name" value="rRNA_Ade_diMease-like_C"/>
</dbReference>
<dbReference type="Gene3D" id="1.10.8.100">
    <property type="entry name" value="Ribosomal RNA adenine dimethylase-like, domain 2"/>
    <property type="match status" value="1"/>
</dbReference>
<accession>A0A0R1HPL7</accession>
<dbReference type="GO" id="GO:0005829">
    <property type="term" value="C:cytosol"/>
    <property type="evidence" value="ECO:0007669"/>
    <property type="project" value="TreeGrafter"/>
</dbReference>
<dbReference type="PANTHER" id="PTHR11727:SF7">
    <property type="entry name" value="DIMETHYLADENOSINE TRANSFERASE-RELATED"/>
    <property type="match status" value="1"/>
</dbReference>
<dbReference type="Pfam" id="PF00398">
    <property type="entry name" value="RrnaAD"/>
    <property type="match status" value="1"/>
</dbReference>
<dbReference type="PANTHER" id="PTHR11727">
    <property type="entry name" value="DIMETHYLADENOSINE TRANSFERASE"/>
    <property type="match status" value="1"/>
</dbReference>
<dbReference type="CDD" id="cd02440">
    <property type="entry name" value="AdoMet_MTases"/>
    <property type="match status" value="1"/>
</dbReference>
<evidence type="ECO:0000256" key="6">
    <source>
        <dbReference type="ARBA" id="ARBA00022884"/>
    </source>
</evidence>
<gene>
    <name evidence="8" type="primary">rsmA</name>
    <name evidence="8" type="synonym">ksgA</name>
    <name evidence="11" type="ORF">FC66_GL000451</name>
</gene>
<feature type="binding site" evidence="8 9">
    <location>
        <position position="81"/>
    </location>
    <ligand>
        <name>S-adenosyl-L-methionine</name>
        <dbReference type="ChEBI" id="CHEBI:59789"/>
    </ligand>
</feature>
<dbReference type="Proteomes" id="UP000051450">
    <property type="component" value="Unassembled WGS sequence"/>
</dbReference>
<dbReference type="InterPro" id="IPR029063">
    <property type="entry name" value="SAM-dependent_MTases_sf"/>
</dbReference>
<comment type="similarity">
    <text evidence="8">Belongs to the class I-like SAM-binding methyltransferase superfamily. rRNA adenine N(6)-methyltransferase family. RsmA subfamily.</text>
</comment>
<dbReference type="PROSITE" id="PS01131">
    <property type="entry name" value="RRNA_A_DIMETH"/>
    <property type="match status" value="1"/>
</dbReference>
<dbReference type="PATRIC" id="fig|1423719.4.peg.455"/>
<dbReference type="EC" id="2.1.1.182" evidence="8"/>
<keyword evidence="2 8" id="KW-0698">rRNA processing</keyword>
<evidence type="ECO:0000256" key="2">
    <source>
        <dbReference type="ARBA" id="ARBA00022552"/>
    </source>
</evidence>
<dbReference type="InterPro" id="IPR001737">
    <property type="entry name" value="KsgA/Erm"/>
</dbReference>
<dbReference type="SUPFAM" id="SSF53335">
    <property type="entry name" value="S-adenosyl-L-methionine-dependent methyltransferases"/>
    <property type="match status" value="1"/>
</dbReference>
<protein>
    <recommendedName>
        <fullName evidence="8">Ribosomal RNA small subunit methyltransferase A</fullName>
        <ecNumber evidence="8">2.1.1.182</ecNumber>
    </recommendedName>
    <alternativeName>
        <fullName evidence="8">16S rRNA (adenine(1518)-N(6)/adenine(1519)-N(6))-dimethyltransferase</fullName>
    </alternativeName>
    <alternativeName>
        <fullName evidence="8">16S rRNA dimethyladenosine transferase</fullName>
    </alternativeName>
    <alternativeName>
        <fullName evidence="8">16S rRNA dimethylase</fullName>
    </alternativeName>
    <alternativeName>
        <fullName evidence="8">S-adenosylmethionine-6-N', N'-adenosyl(rRNA) dimethyltransferase</fullName>
    </alternativeName>
</protein>
<dbReference type="STRING" id="1423719.FC66_GL000451"/>
<dbReference type="RefSeq" id="WP_057974709.1">
    <property type="nucleotide sequence ID" value="NZ_AZDI01000012.1"/>
</dbReference>
<organism evidence="11 12">
    <name type="scientific">Dellaglioa algida DSM 15638</name>
    <dbReference type="NCBI Taxonomy" id="1423719"/>
    <lineage>
        <taxon>Bacteria</taxon>
        <taxon>Bacillati</taxon>
        <taxon>Bacillota</taxon>
        <taxon>Bacilli</taxon>
        <taxon>Lactobacillales</taxon>
        <taxon>Lactobacillaceae</taxon>
        <taxon>Dellaglioa</taxon>
    </lineage>
</organism>
<proteinExistence type="inferred from homology"/>
<comment type="subcellular location">
    <subcellularLocation>
        <location evidence="8">Cytoplasm</location>
    </subcellularLocation>
</comment>
<sequence>MANNDVPDIASPIRTKAIMETYGLTFKKSLGQNFLTDKNVLMNIVDAGDITAEDDVIEIGPGIGSLTEQLARRAHKVLAIEIDQNLIPVLGETLSPYDNVDIVEQDILKANLPALVEEHFDGQHPLKLVANLPYYITTPIIMHLLETAVKLDTIVVMMQKEVAERIAADPGSRTYGSLTVAVQYEMDAEVAFVVPRTVFIPQPNVDSAIIVLNQKEGDVERPISEMVFFKLVKGSFAHRRKSLWNNLQSIYGKTPEIREALQEALDASEISAQIRAEKLSIHEFIVLSNNLIKVEEKFN</sequence>
<dbReference type="PROSITE" id="PS51689">
    <property type="entry name" value="SAM_RNA_A_N6_MT"/>
    <property type="match status" value="1"/>
</dbReference>
<evidence type="ECO:0000313" key="12">
    <source>
        <dbReference type="Proteomes" id="UP000051450"/>
    </source>
</evidence>
<keyword evidence="4 8" id="KW-0808">Transferase</keyword>
<evidence type="ECO:0000313" key="11">
    <source>
        <dbReference type="EMBL" id="KRK45202.1"/>
    </source>
</evidence>
<keyword evidence="3 8" id="KW-0489">Methyltransferase</keyword>
<dbReference type="FunFam" id="3.40.50.150:FF:000023">
    <property type="entry name" value="Ribosomal RNA small subunit methyltransferase A"/>
    <property type="match status" value="1"/>
</dbReference>
<evidence type="ECO:0000256" key="8">
    <source>
        <dbReference type="HAMAP-Rule" id="MF_00607"/>
    </source>
</evidence>
<name>A0A0R1HPL7_9LACO</name>
<reference evidence="11 12" key="1">
    <citation type="journal article" date="2015" name="Genome Announc.">
        <title>Expanding the biotechnology potential of lactobacilli through comparative genomics of 213 strains and associated genera.</title>
        <authorList>
            <person name="Sun Z."/>
            <person name="Harris H.M."/>
            <person name="McCann A."/>
            <person name="Guo C."/>
            <person name="Argimon S."/>
            <person name="Zhang W."/>
            <person name="Yang X."/>
            <person name="Jeffery I.B."/>
            <person name="Cooney J.C."/>
            <person name="Kagawa T.F."/>
            <person name="Liu W."/>
            <person name="Song Y."/>
            <person name="Salvetti E."/>
            <person name="Wrobel A."/>
            <person name="Rasinkangas P."/>
            <person name="Parkhill J."/>
            <person name="Rea M.C."/>
            <person name="O'Sullivan O."/>
            <person name="Ritari J."/>
            <person name="Douillard F.P."/>
            <person name="Paul Ross R."/>
            <person name="Yang R."/>
            <person name="Briner A.E."/>
            <person name="Felis G.E."/>
            <person name="de Vos W.M."/>
            <person name="Barrangou R."/>
            <person name="Klaenhammer T.R."/>
            <person name="Caufield P.W."/>
            <person name="Cui Y."/>
            <person name="Zhang H."/>
            <person name="O'Toole P.W."/>
        </authorList>
    </citation>
    <scope>NUCLEOTIDE SEQUENCE [LARGE SCALE GENOMIC DNA]</scope>
    <source>
        <strain evidence="11 12">DSM 15638</strain>
    </source>
</reference>
<keyword evidence="1 8" id="KW-0963">Cytoplasm</keyword>
<evidence type="ECO:0000256" key="7">
    <source>
        <dbReference type="ARBA" id="ARBA00049167"/>
    </source>
</evidence>
<dbReference type="InterPro" id="IPR020596">
    <property type="entry name" value="rRNA_Ade_Mease_Trfase_CS"/>
</dbReference>
<evidence type="ECO:0000256" key="9">
    <source>
        <dbReference type="PROSITE-ProRule" id="PRU01026"/>
    </source>
</evidence>
<evidence type="ECO:0000256" key="5">
    <source>
        <dbReference type="ARBA" id="ARBA00022691"/>
    </source>
</evidence>
<dbReference type="GO" id="GO:0052908">
    <property type="term" value="F:16S rRNA (adenine(1518)-N(6)/adenine(1519)-N(6))-dimethyltransferase activity"/>
    <property type="evidence" value="ECO:0007669"/>
    <property type="project" value="UniProtKB-EC"/>
</dbReference>
<evidence type="ECO:0000256" key="4">
    <source>
        <dbReference type="ARBA" id="ARBA00022679"/>
    </source>
</evidence>
<evidence type="ECO:0000259" key="10">
    <source>
        <dbReference type="SMART" id="SM00650"/>
    </source>
</evidence>
<evidence type="ECO:0000256" key="1">
    <source>
        <dbReference type="ARBA" id="ARBA00022490"/>
    </source>
</evidence>
<dbReference type="EMBL" id="AZDI01000012">
    <property type="protein sequence ID" value="KRK45202.1"/>
    <property type="molecule type" value="Genomic_DNA"/>
</dbReference>
<keyword evidence="12" id="KW-1185">Reference proteome</keyword>
<dbReference type="InterPro" id="IPR011530">
    <property type="entry name" value="rRNA_adenine_dimethylase"/>
</dbReference>
<dbReference type="AlphaFoldDB" id="A0A0R1HPL7"/>
<feature type="binding site" evidence="8 9">
    <location>
        <position position="106"/>
    </location>
    <ligand>
        <name>S-adenosyl-L-methionine</name>
        <dbReference type="ChEBI" id="CHEBI:59789"/>
    </ligand>
</feature>
<dbReference type="GeneID" id="83549120"/>